<dbReference type="Pfam" id="PF00871">
    <property type="entry name" value="Acetate_kinase"/>
    <property type="match status" value="1"/>
</dbReference>
<evidence type="ECO:0000313" key="11">
    <source>
        <dbReference type="EMBL" id="RIJ28199.1"/>
    </source>
</evidence>
<keyword evidence="2 9" id="KW-0963">Cytoplasm</keyword>
<dbReference type="GO" id="GO:0008776">
    <property type="term" value="F:acetate kinase activity"/>
    <property type="evidence" value="ECO:0007669"/>
    <property type="project" value="UniProtKB-UniRule"/>
</dbReference>
<dbReference type="InterPro" id="IPR023865">
    <property type="entry name" value="Aliphatic_acid_kinase_CS"/>
</dbReference>
<dbReference type="GO" id="GO:0006083">
    <property type="term" value="P:acetate metabolic process"/>
    <property type="evidence" value="ECO:0007669"/>
    <property type="project" value="TreeGrafter"/>
</dbReference>
<evidence type="ECO:0000256" key="2">
    <source>
        <dbReference type="ARBA" id="ARBA00022490"/>
    </source>
</evidence>
<feature type="binding site" evidence="9">
    <location>
        <begin position="300"/>
        <end position="302"/>
    </location>
    <ligand>
        <name>ATP</name>
        <dbReference type="ChEBI" id="CHEBI:30616"/>
    </ligand>
</feature>
<dbReference type="EC" id="2.7.2.1" evidence="9"/>
<evidence type="ECO:0000313" key="12">
    <source>
        <dbReference type="Proteomes" id="UP000266385"/>
    </source>
</evidence>
<evidence type="ECO:0000256" key="7">
    <source>
        <dbReference type="ARBA" id="ARBA00022840"/>
    </source>
</evidence>
<dbReference type="Gene3D" id="3.30.420.40">
    <property type="match status" value="2"/>
</dbReference>
<dbReference type="NCBIfam" id="TIGR00016">
    <property type="entry name" value="ackA"/>
    <property type="match status" value="1"/>
</dbReference>
<evidence type="ECO:0000256" key="8">
    <source>
        <dbReference type="ARBA" id="ARBA00022842"/>
    </source>
</evidence>
<dbReference type="Proteomes" id="UP000266385">
    <property type="component" value="Unassembled WGS sequence"/>
</dbReference>
<keyword evidence="7 9" id="KW-0067">ATP-binding</keyword>
<comment type="subcellular location">
    <subcellularLocation>
        <location evidence="9">Cytoplasm</location>
    </subcellularLocation>
</comment>
<dbReference type="InterPro" id="IPR000890">
    <property type="entry name" value="Aliphatic_acid_kin_short-chain"/>
</dbReference>
<keyword evidence="8 9" id="KW-0460">Magnesium</keyword>
<dbReference type="InterPro" id="IPR004372">
    <property type="entry name" value="Ac/propionate_kinase"/>
</dbReference>
<feature type="binding site" evidence="9">
    <location>
        <position position="396"/>
    </location>
    <ligand>
        <name>Mg(2+)</name>
        <dbReference type="ChEBI" id="CHEBI:18420"/>
    </ligand>
</feature>
<dbReference type="GO" id="GO:0006085">
    <property type="term" value="P:acetyl-CoA biosynthetic process"/>
    <property type="evidence" value="ECO:0007669"/>
    <property type="project" value="UniProtKB-UniRule"/>
</dbReference>
<dbReference type="PIRSF" id="PIRSF000722">
    <property type="entry name" value="Acetate_prop_kin"/>
    <property type="match status" value="1"/>
</dbReference>
<feature type="site" description="Transition state stabilizer" evidence="9">
    <location>
        <position position="258"/>
    </location>
</feature>
<dbReference type="InterPro" id="IPR043129">
    <property type="entry name" value="ATPase_NBD"/>
</dbReference>
<comment type="catalytic activity">
    <reaction evidence="9">
        <text>acetate + ATP = acetyl phosphate + ADP</text>
        <dbReference type="Rhea" id="RHEA:11352"/>
        <dbReference type="ChEBI" id="CHEBI:22191"/>
        <dbReference type="ChEBI" id="CHEBI:30089"/>
        <dbReference type="ChEBI" id="CHEBI:30616"/>
        <dbReference type="ChEBI" id="CHEBI:456216"/>
        <dbReference type="EC" id="2.7.2.1"/>
    </reaction>
</comment>
<evidence type="ECO:0000256" key="1">
    <source>
        <dbReference type="ARBA" id="ARBA00008748"/>
    </source>
</evidence>
<comment type="caution">
    <text evidence="11">The sequence shown here is derived from an EMBL/GenBank/DDBJ whole genome shotgun (WGS) entry which is preliminary data.</text>
</comment>
<feature type="binding site" evidence="9">
    <location>
        <begin position="345"/>
        <end position="349"/>
    </location>
    <ligand>
        <name>ATP</name>
        <dbReference type="ChEBI" id="CHEBI:30616"/>
    </ligand>
</feature>
<dbReference type="AlphaFoldDB" id="A0A399RF39"/>
<comment type="cofactor">
    <cofactor evidence="9">
        <name>Mg(2+)</name>
        <dbReference type="ChEBI" id="CHEBI:18420"/>
    </cofactor>
    <cofactor evidence="9">
        <name>Mn(2+)</name>
        <dbReference type="ChEBI" id="CHEBI:29035"/>
    </cofactor>
    <text evidence="9">Mg(2+). Can also accept Mn(2+).</text>
</comment>
<dbReference type="GO" id="GO:0005829">
    <property type="term" value="C:cytosol"/>
    <property type="evidence" value="ECO:0007669"/>
    <property type="project" value="TreeGrafter"/>
</dbReference>
<dbReference type="PRINTS" id="PR00471">
    <property type="entry name" value="ACETATEKNASE"/>
</dbReference>
<dbReference type="HAMAP" id="MF_00020">
    <property type="entry name" value="Acetate_kinase"/>
    <property type="match status" value="1"/>
</dbReference>
<organism evidence="11 12">
    <name type="scientific">Henriciella mobilis</name>
    <dbReference type="NCBI Taxonomy" id="2305467"/>
    <lineage>
        <taxon>Bacteria</taxon>
        <taxon>Pseudomonadati</taxon>
        <taxon>Pseudomonadota</taxon>
        <taxon>Alphaproteobacteria</taxon>
        <taxon>Hyphomonadales</taxon>
        <taxon>Hyphomonadaceae</taxon>
        <taxon>Henriciella</taxon>
    </lineage>
</organism>
<proteinExistence type="inferred from homology"/>
<dbReference type="GO" id="GO:0000287">
    <property type="term" value="F:magnesium ion binding"/>
    <property type="evidence" value="ECO:0007669"/>
    <property type="project" value="UniProtKB-UniRule"/>
</dbReference>
<keyword evidence="6 9" id="KW-0418">Kinase</keyword>
<comment type="pathway">
    <text evidence="9">Metabolic intermediate biosynthesis; acetyl-CoA biosynthesis; acetyl-CoA from acetate: step 1/2.</text>
</comment>
<dbReference type="GO" id="GO:0005524">
    <property type="term" value="F:ATP binding"/>
    <property type="evidence" value="ECO:0007669"/>
    <property type="project" value="UniProtKB-KW"/>
</dbReference>
<comment type="similarity">
    <text evidence="1 9 10">Belongs to the acetokinase family.</text>
</comment>
<keyword evidence="3 9" id="KW-0808">Transferase</keyword>
<dbReference type="EMBL" id="QWFX01000013">
    <property type="protein sequence ID" value="RIJ28199.1"/>
    <property type="molecule type" value="Genomic_DNA"/>
</dbReference>
<dbReference type="SUPFAM" id="SSF53067">
    <property type="entry name" value="Actin-like ATPase domain"/>
    <property type="match status" value="2"/>
</dbReference>
<gene>
    <name evidence="9" type="primary">ackA</name>
    <name evidence="11" type="ORF">D1223_12385</name>
</gene>
<dbReference type="PANTHER" id="PTHR21060">
    <property type="entry name" value="ACETATE KINASE"/>
    <property type="match status" value="1"/>
</dbReference>
<evidence type="ECO:0000256" key="4">
    <source>
        <dbReference type="ARBA" id="ARBA00022723"/>
    </source>
</evidence>
<protein>
    <recommendedName>
        <fullName evidence="9">Acetate kinase</fullName>
        <ecNumber evidence="9">2.7.2.1</ecNumber>
    </recommendedName>
    <alternativeName>
        <fullName evidence="9">Acetokinase</fullName>
    </alternativeName>
</protein>
<evidence type="ECO:0000256" key="9">
    <source>
        <dbReference type="HAMAP-Rule" id="MF_00020"/>
    </source>
</evidence>
<evidence type="ECO:0000256" key="3">
    <source>
        <dbReference type="ARBA" id="ARBA00022679"/>
    </source>
</evidence>
<feature type="binding site" evidence="9">
    <location>
        <begin position="225"/>
        <end position="229"/>
    </location>
    <ligand>
        <name>ATP</name>
        <dbReference type="ChEBI" id="CHEBI:30616"/>
    </ligand>
</feature>
<dbReference type="PROSITE" id="PS01075">
    <property type="entry name" value="ACETATE_KINASE_1"/>
    <property type="match status" value="1"/>
</dbReference>
<comment type="subunit">
    <text evidence="9">Homodimer.</text>
</comment>
<sequence length="411" mass="43993">MCPCQPVCASDGDDALRREAILTVNTGSSSIKLSAYERSGMTLGNCLLKVNLSGLPNDMRFVAKTPEERLDRMPEALSSRVSHQKELVGALAKWAADALQDVDLRAIGHRVVHGGRDFDGPVLANKKILEHLRGLSSLAPSHQPANLDGVKGISRIWPEIPQTLSFDTAFHRTQPRVAQLYAIPRHLSEEGLLRFGFHGLSYDHIASQLEGLTEAGKRSRVIAAHLGSGASVCAMLNGKSIATSMGLTALDGVPMSTRAGSVDPGLLLHLMMDKGMSARDLSTMLYKESGLLGLSGISGDVRELLENSETAAMEALAVYTYRIAREIGSLATALHGVDTLVFTGGVGENSAPVRQDICAHLEWMGLQIDSSANDAGHREIQTPASKVQVLVIPANEEVVIARDALSVLEAR</sequence>
<evidence type="ECO:0000256" key="10">
    <source>
        <dbReference type="RuleBase" id="RU003835"/>
    </source>
</evidence>
<evidence type="ECO:0000256" key="6">
    <source>
        <dbReference type="ARBA" id="ARBA00022777"/>
    </source>
</evidence>
<dbReference type="UniPathway" id="UPA00340">
    <property type="reaction ID" value="UER00458"/>
</dbReference>
<keyword evidence="4 9" id="KW-0479">Metal-binding</keyword>
<feature type="site" description="Transition state stabilizer" evidence="9">
    <location>
        <position position="198"/>
    </location>
</feature>
<comment type="function">
    <text evidence="9">Catalyzes the formation of acetyl phosphate from acetate and ATP. Can also catalyze the reverse reaction.</text>
</comment>
<feature type="binding site" evidence="9">
    <location>
        <position position="32"/>
    </location>
    <ligand>
        <name>ATP</name>
        <dbReference type="ChEBI" id="CHEBI:30616"/>
    </ligand>
</feature>
<dbReference type="PANTHER" id="PTHR21060:SF21">
    <property type="entry name" value="ACETATE KINASE"/>
    <property type="match status" value="1"/>
</dbReference>
<accession>A0A399RF39</accession>
<keyword evidence="12" id="KW-1185">Reference proteome</keyword>
<reference evidence="11 12" key="1">
    <citation type="submission" date="2018-08" db="EMBL/GenBank/DDBJ databases">
        <title>Henriciella mobilis sp. nov., isolated from seawater.</title>
        <authorList>
            <person name="Cheng H."/>
            <person name="Wu Y.-H."/>
            <person name="Xu X.-W."/>
            <person name="Guo L.-L."/>
        </authorList>
    </citation>
    <scope>NUCLEOTIDE SEQUENCE [LARGE SCALE GENOMIC DNA]</scope>
    <source>
        <strain evidence="11 12">JN25</strain>
    </source>
</reference>
<dbReference type="PROSITE" id="PS01076">
    <property type="entry name" value="ACETATE_KINASE_2"/>
    <property type="match status" value="1"/>
</dbReference>
<feature type="binding site" evidence="9">
    <location>
        <position position="25"/>
    </location>
    <ligand>
        <name>Mg(2+)</name>
        <dbReference type="ChEBI" id="CHEBI:18420"/>
    </ligand>
</feature>
<feature type="binding site" evidence="9">
    <location>
        <position position="110"/>
    </location>
    <ligand>
        <name>substrate</name>
    </ligand>
</feature>
<feature type="active site" description="Proton donor/acceptor" evidence="9">
    <location>
        <position position="167"/>
    </location>
</feature>
<keyword evidence="5 9" id="KW-0547">Nucleotide-binding</keyword>
<name>A0A399RF39_9PROT</name>
<evidence type="ECO:0000256" key="5">
    <source>
        <dbReference type="ARBA" id="ARBA00022741"/>
    </source>
</evidence>